<evidence type="ECO:0000313" key="1">
    <source>
        <dbReference type="EMBL" id="MBA4453116.1"/>
    </source>
</evidence>
<comment type="caution">
    <text evidence="1">The sequence shown here is derived from an EMBL/GenBank/DDBJ whole genome shotgun (WGS) entry which is preliminary data.</text>
</comment>
<evidence type="ECO:0000313" key="2">
    <source>
        <dbReference type="Proteomes" id="UP000559653"/>
    </source>
</evidence>
<protein>
    <submittedName>
        <fullName evidence="1">Uncharacterized protein</fullName>
    </submittedName>
</protein>
<name>A0AC60W0G1_9ARCH</name>
<dbReference type="Proteomes" id="UP000559653">
    <property type="component" value="Unassembled WGS sequence"/>
</dbReference>
<organism evidence="1 2">
    <name type="scientific">Candidatus Nitrosomaritimum aestuariumsis</name>
    <dbReference type="NCBI Taxonomy" id="3342354"/>
    <lineage>
        <taxon>Archaea</taxon>
        <taxon>Nitrososphaerota</taxon>
        <taxon>Nitrososphaeria</taxon>
        <taxon>Nitrosopumilales</taxon>
        <taxon>Nitrosopumilaceae</taxon>
        <taxon>Candidatus Nitrosomaritimum</taxon>
    </lineage>
</organism>
<sequence length="458" mass="52416">MAIVLSLILITISADQNAFAYTPSSQHEYLDFQPYTGNRLIVFNDTRIDYCITNNQENPAFNHIAANAVKTWHDRIVEVTNNPFVWDMTLHIDPKNESICDGFVNYVDTPDPTIFQLSGVAGFSHPLTPVANVTIYTDDYQSTLLNMAKNDKNFWKTLTLEKFEDIIKNENHKQLDYDVINRITLHEIGHSLSLNHPVTSDGNLQNAKGVMGYNMTYNQIEDEEVIKIVKAYPNGFSLRTLPDSIKLDEPNRKQIVHLGEVTNLTIELPRLDGKLPPSGLEVYIFPEGTASQKPDYAPVKILKTNGMNHLVNDGEYFEDIHVSMTHWDTFSKVLSVQFKVVKEFENADMVIVSHSVGGFEKQWFLDDIMTVEKALFSNLLLDIETTDYTYHLMGVNPNRILEEEQAFQNEQKQLYTEALAGCLKDKNMKKCNDEIAFDDFKQDKEDVPIWMPLTLMMK</sequence>
<dbReference type="EMBL" id="JACEMZ010000076">
    <property type="protein sequence ID" value="MBA4453116.1"/>
    <property type="molecule type" value="Genomic_DNA"/>
</dbReference>
<proteinExistence type="predicted"/>
<gene>
    <name evidence="1" type="ORF">H2B03_08150</name>
</gene>
<reference evidence="1 2" key="1">
    <citation type="journal article" date="2020" name="Appl. Environ. Microbiol.">
        <title>Genomic Characteristics of a Novel Species of Ammonia-Oxidizing Archaea from the Jiulong River Estuary.</title>
        <authorList>
            <person name="Zou D."/>
            <person name="Wan R."/>
            <person name="Han L."/>
            <person name="Xu M.N."/>
            <person name="Liu Y."/>
            <person name="Liu H."/>
            <person name="Kao S.J."/>
            <person name="Li M."/>
        </authorList>
    </citation>
    <scope>NUCLEOTIDE SEQUENCE [LARGE SCALE GENOMIC DNA]</scope>
    <source>
        <strain evidence="1">W1bin1</strain>
    </source>
</reference>
<accession>A0AC60W0G1</accession>